<feature type="compositionally biased region" description="Basic and acidic residues" evidence="10">
    <location>
        <begin position="112"/>
        <end position="122"/>
    </location>
</feature>
<evidence type="ECO:0000256" key="6">
    <source>
        <dbReference type="ARBA" id="ARBA00023187"/>
    </source>
</evidence>
<gene>
    <name evidence="12" type="ordered locus">ECU10_1580</name>
</gene>
<sequence>MFLPNNLDDPNEKETMEMKGPLSLVRRAMVKMKPVLVSLRSNRKVLGRVVAYDRHYNLLMEDAKELGTTRGKNKGRKKRQGCEFSRKLGKVFIRGDTVILVAGEIEVDQVEKDGLEDGKGEDASLPGEVAAGDEI</sequence>
<dbReference type="OrthoDB" id="437526at2759"/>
<evidence type="ECO:0000256" key="8">
    <source>
        <dbReference type="ARBA" id="ARBA00023274"/>
    </source>
</evidence>
<comment type="subcellular location">
    <subcellularLocation>
        <location evidence="2">Cytoplasm</location>
        <location evidence="2">Cytosol</location>
    </subcellularLocation>
    <subcellularLocation>
        <location evidence="1 9">Nucleus</location>
    </subcellularLocation>
</comment>
<keyword evidence="6 9" id="KW-0508">mRNA splicing</keyword>
<dbReference type="InterPro" id="IPR027248">
    <property type="entry name" value="Sm_D2"/>
</dbReference>
<reference evidence="12 13" key="2">
    <citation type="journal article" date="2009" name="BMC Genomics">
        <title>Identification of transcriptional signals in Encephalitozoon cuniculi widespread among Microsporidia phylum: support for accurate structural genome annotation.</title>
        <authorList>
            <person name="Peyretaillade E."/>
            <person name="Goncalves O."/>
            <person name="Terrat S."/>
            <person name="Dugat-Bony E."/>
            <person name="Wincker P."/>
            <person name="Cornman R.S."/>
            <person name="Evans J.D."/>
            <person name="Delbac F."/>
            <person name="Peyret P."/>
        </authorList>
    </citation>
    <scope>NUCLEOTIDE SEQUENCE [LARGE SCALE GENOMIC DNA]</scope>
    <source>
        <strain evidence="12 13">GB-M1</strain>
    </source>
</reference>
<protein>
    <recommendedName>
        <fullName evidence="9">Small nuclear ribonucleoprotein Sm D2</fullName>
        <shortName evidence="9">Sm-D2</shortName>
    </recommendedName>
    <alternativeName>
        <fullName evidence="9">snRNP core protein D2</fullName>
    </alternativeName>
</protein>
<dbReference type="EMBL" id="AL590449">
    <property type="protein sequence ID" value="CAD25879.1"/>
    <property type="molecule type" value="Genomic_DNA"/>
</dbReference>
<evidence type="ECO:0000256" key="1">
    <source>
        <dbReference type="ARBA" id="ARBA00004123"/>
    </source>
</evidence>
<comment type="similarity">
    <text evidence="3 9">Belongs to the snRNP core protein family.</text>
</comment>
<evidence type="ECO:0000256" key="9">
    <source>
        <dbReference type="RuleBase" id="RU365051"/>
    </source>
</evidence>
<dbReference type="InterPro" id="IPR010920">
    <property type="entry name" value="LSM_dom_sf"/>
</dbReference>
<dbReference type="STRING" id="284813.Q8SR04"/>
<dbReference type="SUPFAM" id="SSF50182">
    <property type="entry name" value="Sm-like ribonucleoproteins"/>
    <property type="match status" value="1"/>
</dbReference>
<evidence type="ECO:0000259" key="11">
    <source>
        <dbReference type="SMART" id="SM00651"/>
    </source>
</evidence>
<reference evidence="12 13" key="1">
    <citation type="journal article" date="2001" name="Nature">
        <title>Genome sequence and gene compaction of the eukaryote parasite Encephalitozoon cuniculi.</title>
        <authorList>
            <person name="Katinka M.D."/>
            <person name="Duprat S."/>
            <person name="Cornillot E."/>
            <person name="Metenier G."/>
            <person name="Thomarat F."/>
            <person name="Prensier G."/>
            <person name="Barbe V."/>
            <person name="Peyretaillade E."/>
            <person name="Brottier P."/>
            <person name="Wincker P."/>
            <person name="Delbac F."/>
            <person name="El Alaoui H."/>
            <person name="Peyret P."/>
            <person name="Saurin W."/>
            <person name="Gouy M."/>
            <person name="Weissenbach J."/>
            <person name="Vivares C.P."/>
        </authorList>
    </citation>
    <scope>NUCLEOTIDE SEQUENCE [LARGE SCALE GENOMIC DNA]</scope>
    <source>
        <strain evidence="12 13">GB-M1</strain>
    </source>
</reference>
<keyword evidence="8 9" id="KW-0687">Ribonucleoprotein</keyword>
<evidence type="ECO:0000313" key="13">
    <source>
        <dbReference type="Proteomes" id="UP000000819"/>
    </source>
</evidence>
<evidence type="ECO:0000313" key="12">
    <source>
        <dbReference type="EMBL" id="CAD25879.1"/>
    </source>
</evidence>
<evidence type="ECO:0000256" key="3">
    <source>
        <dbReference type="ARBA" id="ARBA00008146"/>
    </source>
</evidence>
<dbReference type="HOGENOM" id="CLU_1959558_0_0_1"/>
<keyword evidence="5 9" id="KW-0507">mRNA processing</keyword>
<dbReference type="SMART" id="SM00651">
    <property type="entry name" value="Sm"/>
    <property type="match status" value="1"/>
</dbReference>
<dbReference type="Gene3D" id="2.30.30.100">
    <property type="match status" value="1"/>
</dbReference>
<dbReference type="InterPro" id="IPR001163">
    <property type="entry name" value="Sm_dom_euk/arc"/>
</dbReference>
<proteinExistence type="inferred from homology"/>
<dbReference type="InParanoid" id="Q8SR04"/>
<feature type="domain" description="Sm" evidence="11">
    <location>
        <begin position="23"/>
        <end position="103"/>
    </location>
</feature>
<dbReference type="Proteomes" id="UP000000819">
    <property type="component" value="Chromosome X"/>
</dbReference>
<dbReference type="GO" id="GO:0030532">
    <property type="term" value="C:small nuclear ribonucleoprotein complex"/>
    <property type="evidence" value="ECO:0007669"/>
    <property type="project" value="InterPro"/>
</dbReference>
<evidence type="ECO:0000256" key="4">
    <source>
        <dbReference type="ARBA" id="ARBA00022490"/>
    </source>
</evidence>
<name>Q8SR04_ENCCU</name>
<organism evidence="12 13">
    <name type="scientific">Encephalitozoon cuniculi (strain GB-M1)</name>
    <name type="common">Microsporidian parasite</name>
    <dbReference type="NCBI Taxonomy" id="284813"/>
    <lineage>
        <taxon>Eukaryota</taxon>
        <taxon>Fungi</taxon>
        <taxon>Fungi incertae sedis</taxon>
        <taxon>Microsporidia</taxon>
        <taxon>Unikaryonidae</taxon>
        <taxon>Encephalitozoon</taxon>
    </lineage>
</organism>
<evidence type="ECO:0000256" key="10">
    <source>
        <dbReference type="SAM" id="MobiDB-lite"/>
    </source>
</evidence>
<evidence type="ECO:0000256" key="2">
    <source>
        <dbReference type="ARBA" id="ARBA00004514"/>
    </source>
</evidence>
<accession>Q8SR04</accession>
<dbReference type="PANTHER" id="PTHR12777">
    <property type="entry name" value="SMALL NUCLEAR RIBONUCLEOPROTEIN SM D2"/>
    <property type="match status" value="1"/>
</dbReference>
<evidence type="ECO:0000256" key="7">
    <source>
        <dbReference type="ARBA" id="ARBA00023242"/>
    </source>
</evidence>
<dbReference type="RefSeq" id="NP_586275.1">
    <property type="nucleotide sequence ID" value="NM_001042108.1"/>
</dbReference>
<dbReference type="GO" id="GO:0005829">
    <property type="term" value="C:cytosol"/>
    <property type="evidence" value="ECO:0007669"/>
    <property type="project" value="UniProtKB-SubCell"/>
</dbReference>
<feature type="region of interest" description="Disordered" evidence="10">
    <location>
        <begin position="112"/>
        <end position="135"/>
    </location>
</feature>
<dbReference type="OMA" id="IDCRHNR"/>
<dbReference type="AlphaFoldDB" id="Q8SR04"/>
<keyword evidence="7 9" id="KW-0539">Nucleus</keyword>
<evidence type="ECO:0000256" key="5">
    <source>
        <dbReference type="ARBA" id="ARBA00022664"/>
    </source>
</evidence>
<dbReference type="GO" id="GO:0006397">
    <property type="term" value="P:mRNA processing"/>
    <property type="evidence" value="ECO:0007669"/>
    <property type="project" value="UniProtKB-KW"/>
</dbReference>
<dbReference type="FunCoup" id="Q8SR04">
    <property type="interactions" value="348"/>
</dbReference>
<keyword evidence="13" id="KW-1185">Reference proteome</keyword>
<keyword evidence="4" id="KW-0963">Cytoplasm</keyword>
<dbReference type="VEuPathDB" id="MicrosporidiaDB:ECU10_1580"/>
<dbReference type="GO" id="GO:0008380">
    <property type="term" value="P:RNA splicing"/>
    <property type="evidence" value="ECO:0007669"/>
    <property type="project" value="UniProtKB-KW"/>
</dbReference>
<dbReference type="GeneID" id="859926"/>
<dbReference type="KEGG" id="ecu:ECU10_1580"/>
<dbReference type="Pfam" id="PF01423">
    <property type="entry name" value="LSM"/>
    <property type="match status" value="1"/>
</dbReference>